<gene>
    <name evidence="1" type="ORF">A2Y75_08265</name>
</gene>
<proteinExistence type="predicted"/>
<dbReference type="AlphaFoldDB" id="A0A1F2WLN3"/>
<sequence length="111" mass="12676">MARVGKFIVRDADINRVKLELITFFKDNPGTVDSAENISIRLGRSKEEVEEALDQLAENEILYKAHSRPKPIYMYYPAAQILKRIAELAPNMDYSAQLELVNTLLARRKAP</sequence>
<accession>A0A1F2WLN3</accession>
<name>A0A1F2WLN3_9ACTN</name>
<protein>
    <recommendedName>
        <fullName evidence="3">MarR family transcriptional regulator</fullName>
    </recommendedName>
</protein>
<comment type="caution">
    <text evidence="1">The sequence shown here is derived from an EMBL/GenBank/DDBJ whole genome shotgun (WGS) entry which is preliminary data.</text>
</comment>
<dbReference type="Proteomes" id="UP000177876">
    <property type="component" value="Unassembled WGS sequence"/>
</dbReference>
<evidence type="ECO:0000313" key="1">
    <source>
        <dbReference type="EMBL" id="OFW57723.1"/>
    </source>
</evidence>
<reference evidence="1 2" key="1">
    <citation type="journal article" date="2016" name="Nat. Commun.">
        <title>Thousands of microbial genomes shed light on interconnected biogeochemical processes in an aquifer system.</title>
        <authorList>
            <person name="Anantharaman K."/>
            <person name="Brown C.T."/>
            <person name="Hug L.A."/>
            <person name="Sharon I."/>
            <person name="Castelle C.J."/>
            <person name="Probst A.J."/>
            <person name="Thomas B.C."/>
            <person name="Singh A."/>
            <person name="Wilkins M.J."/>
            <person name="Karaoz U."/>
            <person name="Brodie E.L."/>
            <person name="Williams K.H."/>
            <person name="Hubbard S.S."/>
            <person name="Banfield J.F."/>
        </authorList>
    </citation>
    <scope>NUCLEOTIDE SEQUENCE [LARGE SCALE GENOMIC DNA]</scope>
</reference>
<evidence type="ECO:0000313" key="2">
    <source>
        <dbReference type="Proteomes" id="UP000177876"/>
    </source>
</evidence>
<evidence type="ECO:0008006" key="3">
    <source>
        <dbReference type="Google" id="ProtNLM"/>
    </source>
</evidence>
<organism evidence="1 2">
    <name type="scientific">Candidatus Solincola sediminis</name>
    <dbReference type="NCBI Taxonomy" id="1797199"/>
    <lineage>
        <taxon>Bacteria</taxon>
        <taxon>Bacillati</taxon>
        <taxon>Actinomycetota</taxon>
        <taxon>Candidatus Geothermincolia</taxon>
        <taxon>Candidatus Geothermincolales</taxon>
        <taxon>Candidatus Geothermincolaceae</taxon>
        <taxon>Candidatus Solincola</taxon>
    </lineage>
</organism>
<dbReference type="EMBL" id="MELK01000030">
    <property type="protein sequence ID" value="OFW57723.1"/>
    <property type="molecule type" value="Genomic_DNA"/>
</dbReference>